<keyword evidence="5 8" id="KW-1133">Transmembrane helix</keyword>
<comment type="subcellular location">
    <subcellularLocation>
        <location evidence="1">Endomembrane system</location>
        <topology evidence="1">Multi-pass membrane protein</topology>
    </subcellularLocation>
</comment>
<keyword evidence="7" id="KW-0961">Cell wall biogenesis/degradation</keyword>
<reference evidence="9 10" key="1">
    <citation type="journal article" date="2023" name="bioRxiv">
        <title>Genome report: Whole genome sequence and annotation of Penstemon davidsonii.</title>
        <authorList>
            <person name="Ostevik K.L."/>
            <person name="Alabady M."/>
            <person name="Zhang M."/>
            <person name="Rausher M.D."/>
        </authorList>
    </citation>
    <scope>NUCLEOTIDE SEQUENCE [LARGE SCALE GENOMIC DNA]</scope>
    <source>
        <strain evidence="9">DNT005</strain>
        <tissue evidence="9">Whole leaf</tissue>
    </source>
</reference>
<evidence type="ECO:0000256" key="3">
    <source>
        <dbReference type="ARBA" id="ARBA00022679"/>
    </source>
</evidence>
<keyword evidence="4 8" id="KW-0812">Transmembrane</keyword>
<dbReference type="Pfam" id="PF03552">
    <property type="entry name" value="Cellulose_synt"/>
    <property type="match status" value="1"/>
</dbReference>
<dbReference type="PANTHER" id="PTHR13301">
    <property type="entry name" value="X-BOX TRANSCRIPTION FACTOR-RELATED"/>
    <property type="match status" value="1"/>
</dbReference>
<organism evidence="9 10">
    <name type="scientific">Penstemon davidsonii</name>
    <dbReference type="NCBI Taxonomy" id="160366"/>
    <lineage>
        <taxon>Eukaryota</taxon>
        <taxon>Viridiplantae</taxon>
        <taxon>Streptophyta</taxon>
        <taxon>Embryophyta</taxon>
        <taxon>Tracheophyta</taxon>
        <taxon>Spermatophyta</taxon>
        <taxon>Magnoliopsida</taxon>
        <taxon>eudicotyledons</taxon>
        <taxon>Gunneridae</taxon>
        <taxon>Pentapetalae</taxon>
        <taxon>asterids</taxon>
        <taxon>lamiids</taxon>
        <taxon>Lamiales</taxon>
        <taxon>Plantaginaceae</taxon>
        <taxon>Cheloneae</taxon>
        <taxon>Penstemon</taxon>
    </lineage>
</organism>
<accession>A0ABR0CPF0</accession>
<keyword evidence="3" id="KW-0808">Transferase</keyword>
<dbReference type="Gene3D" id="3.90.550.10">
    <property type="entry name" value="Spore Coat Polysaccharide Biosynthesis Protein SpsA, Chain A"/>
    <property type="match status" value="2"/>
</dbReference>
<keyword evidence="6 8" id="KW-0472">Membrane</keyword>
<gene>
    <name evidence="9" type="ORF">RD792_017460</name>
</gene>
<evidence type="ECO:0000256" key="4">
    <source>
        <dbReference type="ARBA" id="ARBA00022692"/>
    </source>
</evidence>
<protein>
    <submittedName>
        <fullName evidence="9">Uncharacterized protein</fullName>
    </submittedName>
</protein>
<evidence type="ECO:0000256" key="1">
    <source>
        <dbReference type="ARBA" id="ARBA00004127"/>
    </source>
</evidence>
<feature type="transmembrane region" description="Helical" evidence="8">
    <location>
        <begin position="20"/>
        <end position="39"/>
    </location>
</feature>
<name>A0ABR0CPF0_9LAMI</name>
<evidence type="ECO:0000256" key="7">
    <source>
        <dbReference type="ARBA" id="ARBA00023316"/>
    </source>
</evidence>
<evidence type="ECO:0000256" key="5">
    <source>
        <dbReference type="ARBA" id="ARBA00022989"/>
    </source>
</evidence>
<dbReference type="InterPro" id="IPR029044">
    <property type="entry name" value="Nucleotide-diphossugar_trans"/>
</dbReference>
<feature type="transmembrane region" description="Helical" evidence="8">
    <location>
        <begin position="51"/>
        <end position="71"/>
    </location>
</feature>
<comment type="caution">
    <text evidence="9">The sequence shown here is derived from an EMBL/GenBank/DDBJ whole genome shotgun (WGS) entry which is preliminary data.</text>
</comment>
<evidence type="ECO:0000256" key="8">
    <source>
        <dbReference type="SAM" id="Phobius"/>
    </source>
</evidence>
<dbReference type="InterPro" id="IPR005150">
    <property type="entry name" value="Cellulose_synth"/>
</dbReference>
<sequence length="565" mass="63865">MENSSLPLNDFHVKKTNLLLNRLHMFLHGIALLSLFYYRITTLIHNDNIPILPYILVFITELILSFIWLLSQASKWKPITRKVYIERLPENEKLPSIDVFICTADPNKEPSLGVMNTIISALALDYPSDNKLNVYLSDDGGSFVTLLAVKEAWKFAKFWIPFCRKYEVMNRCPDAYFLNEDIDDIGKFDRSHEFVLEMKEIEKKYEEFKDCLVKIIAGSSTTVSKDHPPVIEVISDSKDHAMDSNKEEMPLLVYVAREKRPSHHHHFKAGALNVLLKVSGLISNSPYILVLDCDMYCNDPSSARQAMCFHLDSKLSPKLAFVQFPQTFANISQTDIYDGQWRYLWQKWHGMDGIGGPILSGTGFYIKRKALYGIHNVQEGFKSIFSCVFVSFPLVTTQTRARGLIYRAFNTDMGERAKVLDDEIGNMFLVCNIGSNNGEICVYILNVASFFIGLVKILQERKGNEMFVQAFIPFFESDKSAPSFDNPVMTLNISSFGLPGHSSVGKGGELRGSLPQGGEFESWEEQPSVVKSLREDGAAWCCTSRDLLPHIAERPVMSGPGLNLG</sequence>
<evidence type="ECO:0000256" key="2">
    <source>
        <dbReference type="ARBA" id="ARBA00022676"/>
    </source>
</evidence>
<evidence type="ECO:0000313" key="10">
    <source>
        <dbReference type="Proteomes" id="UP001291926"/>
    </source>
</evidence>
<proteinExistence type="predicted"/>
<keyword evidence="2" id="KW-0328">Glycosyltransferase</keyword>
<keyword evidence="10" id="KW-1185">Reference proteome</keyword>
<dbReference type="Proteomes" id="UP001291926">
    <property type="component" value="Unassembled WGS sequence"/>
</dbReference>
<evidence type="ECO:0000313" key="9">
    <source>
        <dbReference type="EMBL" id="KAK4478178.1"/>
    </source>
</evidence>
<dbReference type="SUPFAM" id="SSF53448">
    <property type="entry name" value="Nucleotide-diphospho-sugar transferases"/>
    <property type="match status" value="1"/>
</dbReference>
<evidence type="ECO:0000256" key="6">
    <source>
        <dbReference type="ARBA" id="ARBA00023136"/>
    </source>
</evidence>
<dbReference type="EMBL" id="JAYDYQ010002688">
    <property type="protein sequence ID" value="KAK4478178.1"/>
    <property type="molecule type" value="Genomic_DNA"/>
</dbReference>